<feature type="transmembrane region" description="Helical" evidence="12">
    <location>
        <begin position="299"/>
        <end position="323"/>
    </location>
</feature>
<evidence type="ECO:0000256" key="9">
    <source>
        <dbReference type="ARBA" id="ARBA00022989"/>
    </source>
</evidence>
<sequence>MLETIWFLLWGVLWAVYFVLDGYDLGIGTLIPFLGKSDTDRRVMLNAMGPFWDGNEVWLITAGGVTFAAFPKAYAVMFSGLYTPLMLLLFALIVRGVSLEFRHQVDSPAWRKVWDWGATIGSFVPALLLGVAFANIFMGLPLDENGVFQGNLLTLLNPYGLAGGVLFVLLFVMHGALWLTVKSEGDLQQRAAKLTRKLWPVLVALIGAFVVLTAIYTNLLANYLVNPLMLVLLVIPVLALVLLRQQIGKEQWWSAWGLSAAMIAGLTLFGVVGLYPALLPSSISPDYSITITNAASSTLTLSIMLGVTLVFIPIVAAYQFWLYRTFAHKVTEKELAQDGAY</sequence>
<evidence type="ECO:0000256" key="11">
    <source>
        <dbReference type="ARBA" id="ARBA00023136"/>
    </source>
</evidence>
<accession>A0A8G2F922</accession>
<evidence type="ECO:0000313" key="14">
    <source>
        <dbReference type="Proteomes" id="UP000199581"/>
    </source>
</evidence>
<feature type="transmembrane region" description="Helical" evidence="12">
    <location>
        <begin position="198"/>
        <end position="217"/>
    </location>
</feature>
<dbReference type="PANTHER" id="PTHR43141:SF5">
    <property type="entry name" value="CYTOCHROME BD-I UBIQUINOL OXIDASE SUBUNIT 2"/>
    <property type="match status" value="1"/>
</dbReference>
<reference evidence="13 14" key="1">
    <citation type="submission" date="2016-10" db="EMBL/GenBank/DDBJ databases">
        <authorList>
            <person name="Varghese N."/>
            <person name="Submissions S."/>
        </authorList>
    </citation>
    <scope>NUCLEOTIDE SEQUENCE [LARGE SCALE GENOMIC DNA]</scope>
    <source>
        <strain evidence="13 14">DSM 1741</strain>
    </source>
</reference>
<keyword evidence="8" id="KW-0249">Electron transport</keyword>
<evidence type="ECO:0000256" key="5">
    <source>
        <dbReference type="ARBA" id="ARBA00022617"/>
    </source>
</evidence>
<proteinExistence type="inferred from homology"/>
<feature type="transmembrane region" description="Helical" evidence="12">
    <location>
        <begin position="81"/>
        <end position="101"/>
    </location>
</feature>
<evidence type="ECO:0000256" key="8">
    <source>
        <dbReference type="ARBA" id="ARBA00022982"/>
    </source>
</evidence>
<gene>
    <name evidence="13" type="ORF">SAMN05421830_11347</name>
</gene>
<keyword evidence="5" id="KW-0349">Heme</keyword>
<dbReference type="AlphaFoldDB" id="A0A8G2F922"/>
<dbReference type="NCBIfam" id="TIGR00203">
    <property type="entry name" value="cydB"/>
    <property type="match status" value="1"/>
</dbReference>
<name>A0A8G2F922_DESNO</name>
<comment type="subcellular location">
    <subcellularLocation>
        <location evidence="1">Cell membrane</location>
        <topology evidence="1">Multi-pass membrane protein</topology>
    </subcellularLocation>
</comment>
<evidence type="ECO:0000256" key="2">
    <source>
        <dbReference type="ARBA" id="ARBA00007543"/>
    </source>
</evidence>
<dbReference type="Pfam" id="PF02322">
    <property type="entry name" value="Cyt_bd_oxida_II"/>
    <property type="match status" value="1"/>
</dbReference>
<keyword evidence="14" id="KW-1185">Reference proteome</keyword>
<keyword evidence="10" id="KW-0408">Iron</keyword>
<feature type="transmembrane region" description="Helical" evidence="12">
    <location>
        <begin position="6"/>
        <end position="35"/>
    </location>
</feature>
<feature type="transmembrane region" description="Helical" evidence="12">
    <location>
        <begin position="255"/>
        <end position="279"/>
    </location>
</feature>
<dbReference type="OrthoDB" id="9776710at2"/>
<dbReference type="Proteomes" id="UP000199581">
    <property type="component" value="Unassembled WGS sequence"/>
</dbReference>
<keyword evidence="7" id="KW-0479">Metal-binding</keyword>
<keyword evidence="11 12" id="KW-0472">Membrane</keyword>
<dbReference type="PIRSF" id="PIRSF000267">
    <property type="entry name" value="Cyt_oxidse_sub2"/>
    <property type="match status" value="1"/>
</dbReference>
<evidence type="ECO:0000313" key="13">
    <source>
        <dbReference type="EMBL" id="SFM07198.1"/>
    </source>
</evidence>
<organism evidence="13 14">
    <name type="scientific">Desulfomicrobium norvegicum (strain DSM 1741 / NCIMB 8310)</name>
    <name type="common">Desulfovibrio baculatus (strain Norway 4)</name>
    <name type="synonym">Desulfovibrio desulfuricans (strain Norway 4)</name>
    <dbReference type="NCBI Taxonomy" id="52561"/>
    <lineage>
        <taxon>Bacteria</taxon>
        <taxon>Pseudomonadati</taxon>
        <taxon>Thermodesulfobacteriota</taxon>
        <taxon>Desulfovibrionia</taxon>
        <taxon>Desulfovibrionales</taxon>
        <taxon>Desulfomicrobiaceae</taxon>
        <taxon>Desulfomicrobium</taxon>
    </lineage>
</organism>
<keyword evidence="6 12" id="KW-0812">Transmembrane</keyword>
<protein>
    <submittedName>
        <fullName evidence="13">Cytochrome bd-I ubiquinol oxidase subunit 2 apoprotein</fullName>
    </submittedName>
</protein>
<evidence type="ECO:0000256" key="6">
    <source>
        <dbReference type="ARBA" id="ARBA00022692"/>
    </source>
</evidence>
<dbReference type="EMBL" id="FOTO01000013">
    <property type="protein sequence ID" value="SFM07198.1"/>
    <property type="molecule type" value="Genomic_DNA"/>
</dbReference>
<dbReference type="InterPro" id="IPR003317">
    <property type="entry name" value="Cyt-d_oxidase_su2"/>
</dbReference>
<evidence type="ECO:0000256" key="1">
    <source>
        <dbReference type="ARBA" id="ARBA00004651"/>
    </source>
</evidence>
<keyword evidence="4" id="KW-1003">Cell membrane</keyword>
<evidence type="ECO:0000256" key="4">
    <source>
        <dbReference type="ARBA" id="ARBA00022475"/>
    </source>
</evidence>
<evidence type="ECO:0000256" key="7">
    <source>
        <dbReference type="ARBA" id="ARBA00022723"/>
    </source>
</evidence>
<evidence type="ECO:0000256" key="3">
    <source>
        <dbReference type="ARBA" id="ARBA00022448"/>
    </source>
</evidence>
<dbReference type="GO" id="GO:0019646">
    <property type="term" value="P:aerobic electron transport chain"/>
    <property type="evidence" value="ECO:0007669"/>
    <property type="project" value="TreeGrafter"/>
</dbReference>
<dbReference type="GO" id="GO:0046872">
    <property type="term" value="F:metal ion binding"/>
    <property type="evidence" value="ECO:0007669"/>
    <property type="project" value="UniProtKB-KW"/>
</dbReference>
<comment type="caution">
    <text evidence="13">The sequence shown here is derived from an EMBL/GenBank/DDBJ whole genome shotgun (WGS) entry which is preliminary data.</text>
</comment>
<dbReference type="PANTHER" id="PTHR43141">
    <property type="entry name" value="CYTOCHROME BD2 SUBUNIT II"/>
    <property type="match status" value="1"/>
</dbReference>
<keyword evidence="9 12" id="KW-1133">Transmembrane helix</keyword>
<feature type="transmembrane region" description="Helical" evidence="12">
    <location>
        <begin position="113"/>
        <end position="138"/>
    </location>
</feature>
<dbReference type="GO" id="GO:0005886">
    <property type="term" value="C:plasma membrane"/>
    <property type="evidence" value="ECO:0007669"/>
    <property type="project" value="UniProtKB-SubCell"/>
</dbReference>
<evidence type="ECO:0000256" key="12">
    <source>
        <dbReference type="SAM" id="Phobius"/>
    </source>
</evidence>
<dbReference type="GO" id="GO:0070069">
    <property type="term" value="C:cytochrome complex"/>
    <property type="evidence" value="ECO:0007669"/>
    <property type="project" value="TreeGrafter"/>
</dbReference>
<dbReference type="RefSeq" id="WP_092193746.1">
    <property type="nucleotide sequence ID" value="NZ_FOTO01000013.1"/>
</dbReference>
<feature type="transmembrane region" description="Helical" evidence="12">
    <location>
        <begin position="223"/>
        <end position="243"/>
    </location>
</feature>
<dbReference type="GO" id="GO:0016682">
    <property type="term" value="F:oxidoreductase activity, acting on diphenols and related substances as donors, oxygen as acceptor"/>
    <property type="evidence" value="ECO:0007669"/>
    <property type="project" value="TreeGrafter"/>
</dbReference>
<evidence type="ECO:0000256" key="10">
    <source>
        <dbReference type="ARBA" id="ARBA00023004"/>
    </source>
</evidence>
<keyword evidence="3" id="KW-0813">Transport</keyword>
<dbReference type="GO" id="GO:0009055">
    <property type="term" value="F:electron transfer activity"/>
    <property type="evidence" value="ECO:0007669"/>
    <property type="project" value="TreeGrafter"/>
</dbReference>
<feature type="transmembrane region" description="Helical" evidence="12">
    <location>
        <begin position="158"/>
        <end position="177"/>
    </location>
</feature>
<comment type="similarity">
    <text evidence="2">Belongs to the cytochrome ubiquinol oxidase subunit 2 family.</text>
</comment>